<name>A0A7W8D241_9FIRM</name>
<evidence type="ECO:0000259" key="3">
    <source>
        <dbReference type="PROSITE" id="PS51986"/>
    </source>
</evidence>
<dbReference type="PROSITE" id="PS51986">
    <property type="entry name" value="GS_BETA_GRASP"/>
    <property type="match status" value="1"/>
</dbReference>
<dbReference type="InterPro" id="IPR008147">
    <property type="entry name" value="Gln_synt_N"/>
</dbReference>
<dbReference type="Gene3D" id="3.30.590.10">
    <property type="entry name" value="Glutamine synthetase/guanido kinase, catalytic domain"/>
    <property type="match status" value="1"/>
</dbReference>
<protein>
    <submittedName>
        <fullName evidence="5">Glutamine synthetase</fullName>
        <ecNumber evidence="5">6.3.1.2</ecNumber>
    </submittedName>
</protein>
<accession>A0A7W8D241</accession>
<dbReference type="InterPro" id="IPR052725">
    <property type="entry name" value="GS_Type-3"/>
</dbReference>
<dbReference type="Gene3D" id="1.20.120.1560">
    <property type="match status" value="1"/>
</dbReference>
<proteinExistence type="inferred from homology"/>
<comment type="similarity">
    <text evidence="1 2">Belongs to the glutamine synthetase family.</text>
</comment>
<feature type="domain" description="GS beta-grasp" evidence="3">
    <location>
        <begin position="62"/>
        <end position="151"/>
    </location>
</feature>
<dbReference type="Pfam" id="PF00120">
    <property type="entry name" value="Gln-synt_C"/>
    <property type="match status" value="1"/>
</dbReference>
<dbReference type="InterPro" id="IPR014746">
    <property type="entry name" value="Gln_synth/guanido_kin_cat_dom"/>
</dbReference>
<comment type="caution">
    <text evidence="5">The sequence shown here is derived from an EMBL/GenBank/DDBJ whole genome shotgun (WGS) entry which is preliminary data.</text>
</comment>
<dbReference type="EMBL" id="JACHHD010000001">
    <property type="protein sequence ID" value="MBB5184130.1"/>
    <property type="molecule type" value="Genomic_DNA"/>
</dbReference>
<dbReference type="SMART" id="SM01230">
    <property type="entry name" value="Gln-synt_C"/>
    <property type="match status" value="1"/>
</dbReference>
<keyword evidence="5" id="KW-0436">Ligase</keyword>
<dbReference type="PANTHER" id="PTHR42974:SF1">
    <property type="entry name" value="TYPE-3 GLUTAMINE SYNTHETASE"/>
    <property type="match status" value="1"/>
</dbReference>
<dbReference type="AlphaFoldDB" id="A0A7W8D241"/>
<dbReference type="GO" id="GO:0004356">
    <property type="term" value="F:glutamine synthetase activity"/>
    <property type="evidence" value="ECO:0007669"/>
    <property type="project" value="UniProtKB-EC"/>
</dbReference>
<dbReference type="InterPro" id="IPR027303">
    <property type="entry name" value="Gln_synth_gly_rich_site"/>
</dbReference>
<dbReference type="PROSITE" id="PS00181">
    <property type="entry name" value="GLNA_ATP"/>
    <property type="match status" value="1"/>
</dbReference>
<dbReference type="InterPro" id="IPR022147">
    <property type="entry name" value="GSIII_N"/>
</dbReference>
<evidence type="ECO:0000313" key="6">
    <source>
        <dbReference type="Proteomes" id="UP000521313"/>
    </source>
</evidence>
<sequence length="695" mass="78426">MKIVDEYFGCDVFGPAAMQRYLPHAIYKQMIAVMEHGKELPKEIADTVANAMKDWAMDKGATHYTHWFQPMTGITAEKHDAFINPTGPNAVISDFRGKELIKGEPDASSFPSGGLRATFEARGYTAWDPTSFAFVKEKTLYIPTLFCSYDGSALDKKTPLLRSIDALDKAAVRLLNIMGYDVQKITITVGPEQEYFLIDEKMFKDRIDLLATGRTLFGAPPVKGQELDDHYFGNIDERVKAYMEEVDEELWKLGVYAKTEHKEVAPCQFELAPVFSSANIANDQNQITMDVLKRVAAHHGFVCLLHEKPFEGINGSGKHNNWSFTTDQGENLLEPGDNPKDNIRFLTILAAIIKGVDDYQDLLRISVASAGNDHRLGANEAPPAIISIYLGEELTAILEAIEEEKEYIDSANKKLELGVSALPTIAKDSTDRNRTSPFAFTGNKFEFRMLGSALNISCPNTILNTIVAEELTQFADELENYAAEDLTKKIIDLIRRTLKDHKRIIFSGNGYSEEWRLEAQKRGLMELKTTADALPHYTDPKNLALFEKHKVYSASELHARENILLENYYQVIVIEAKTMAYMLRKQILPAVFEYEAKLATIIQTKKTSGIDSPLEEQILFNINDPLELVSKHLENLEELLESNPENEKEKAVFAADKILPLMEAIRSLTDTIEKNIPKDFWPLPDYNDMLFRSTQ</sequence>
<evidence type="ECO:0000256" key="1">
    <source>
        <dbReference type="PROSITE-ProRule" id="PRU01330"/>
    </source>
</evidence>
<reference evidence="5 6" key="1">
    <citation type="submission" date="2020-08" db="EMBL/GenBank/DDBJ databases">
        <title>Genomic Encyclopedia of Type Strains, Phase IV (KMG-IV): sequencing the most valuable type-strain genomes for metagenomic binning, comparative biology and taxonomic classification.</title>
        <authorList>
            <person name="Goeker M."/>
        </authorList>
    </citation>
    <scope>NUCLEOTIDE SEQUENCE [LARGE SCALE GENOMIC DNA]</scope>
    <source>
        <strain evidence="5 6">DSM 26963</strain>
    </source>
</reference>
<organism evidence="5 6">
    <name type="scientific">Faecalicoccus acidiformans</name>
    <dbReference type="NCBI Taxonomy" id="915173"/>
    <lineage>
        <taxon>Bacteria</taxon>
        <taxon>Bacillati</taxon>
        <taxon>Bacillota</taxon>
        <taxon>Erysipelotrichia</taxon>
        <taxon>Erysipelotrichales</taxon>
        <taxon>Erysipelotrichaceae</taxon>
        <taxon>Faecalicoccus</taxon>
    </lineage>
</organism>
<dbReference type="PANTHER" id="PTHR42974">
    <property type="entry name" value="GLUTAMINE SYNTHETASE"/>
    <property type="match status" value="1"/>
</dbReference>
<dbReference type="Pfam" id="PF18318">
    <property type="entry name" value="Gln-synt_C-ter"/>
    <property type="match status" value="1"/>
</dbReference>
<dbReference type="Proteomes" id="UP000521313">
    <property type="component" value="Unassembled WGS sequence"/>
</dbReference>
<dbReference type="GO" id="GO:0006542">
    <property type="term" value="P:glutamine biosynthetic process"/>
    <property type="evidence" value="ECO:0007669"/>
    <property type="project" value="InterPro"/>
</dbReference>
<dbReference type="EC" id="6.3.1.2" evidence="5"/>
<dbReference type="PROSITE" id="PS51987">
    <property type="entry name" value="GS_CATALYTIC"/>
    <property type="match status" value="1"/>
</dbReference>
<dbReference type="Pfam" id="PF12437">
    <property type="entry name" value="GSIII_N"/>
    <property type="match status" value="1"/>
</dbReference>
<evidence type="ECO:0000259" key="4">
    <source>
        <dbReference type="PROSITE" id="PS51987"/>
    </source>
</evidence>
<dbReference type="SUPFAM" id="SSF55931">
    <property type="entry name" value="Glutamine synthetase/guanido kinase"/>
    <property type="match status" value="1"/>
</dbReference>
<gene>
    <name evidence="5" type="ORF">HNQ43_000163</name>
</gene>
<dbReference type="RefSeq" id="WP_183373829.1">
    <property type="nucleotide sequence ID" value="NZ_JACHHD010000001.1"/>
</dbReference>
<evidence type="ECO:0000256" key="2">
    <source>
        <dbReference type="RuleBase" id="RU000384"/>
    </source>
</evidence>
<feature type="domain" description="GS catalytic" evidence="4">
    <location>
        <begin position="156"/>
        <end position="587"/>
    </location>
</feature>
<evidence type="ECO:0000313" key="5">
    <source>
        <dbReference type="EMBL" id="MBB5184130.1"/>
    </source>
</evidence>
<dbReference type="InterPro" id="IPR008146">
    <property type="entry name" value="Gln_synth_cat_dom"/>
</dbReference>
<dbReference type="InterPro" id="IPR040577">
    <property type="entry name" value="Gln-synt_C"/>
</dbReference>